<dbReference type="Proteomes" id="UP000240957">
    <property type="component" value="Unassembled WGS sequence"/>
</dbReference>
<proteinExistence type="predicted"/>
<gene>
    <name evidence="1" type="ORF">ACFODO_07805</name>
    <name evidence="2" type="ORF">C9E89_019810</name>
</gene>
<evidence type="ECO:0000313" key="2">
    <source>
        <dbReference type="EMBL" id="RFC81795.1"/>
    </source>
</evidence>
<name>A0A371YK06_9GAMM</name>
<protein>
    <submittedName>
        <fullName evidence="2">Uncharacterized protein</fullName>
    </submittedName>
</protein>
<organism evidence="2 3">
    <name type="scientific">Acinetobacter sichuanensis</name>
    <dbReference type="NCBI Taxonomy" id="2136183"/>
    <lineage>
        <taxon>Bacteria</taxon>
        <taxon>Pseudomonadati</taxon>
        <taxon>Pseudomonadota</taxon>
        <taxon>Gammaproteobacteria</taxon>
        <taxon>Moraxellales</taxon>
        <taxon>Moraxellaceae</taxon>
        <taxon>Acinetobacter</taxon>
    </lineage>
</organism>
<dbReference type="EMBL" id="JBHRSF010000018">
    <property type="protein sequence ID" value="MFC2995167.1"/>
    <property type="molecule type" value="Genomic_DNA"/>
</dbReference>
<dbReference type="AlphaFoldDB" id="A0A371YK06"/>
<dbReference type="Proteomes" id="UP001595455">
    <property type="component" value="Unassembled WGS sequence"/>
</dbReference>
<reference evidence="4" key="3">
    <citation type="journal article" date="2019" name="Int. J. Syst. Evol. Microbiol.">
        <title>The Global Catalogue of Microorganisms (GCM) 10K type strain sequencing project: providing services to taxonomists for standard genome sequencing and annotation.</title>
        <authorList>
            <consortium name="The Broad Institute Genomics Platform"/>
            <consortium name="The Broad Institute Genome Sequencing Center for Infectious Disease"/>
            <person name="Wu L."/>
            <person name="Ma J."/>
        </authorList>
    </citation>
    <scope>NUCLEOTIDE SEQUENCE [LARGE SCALE GENOMIC DNA]</scope>
    <source>
        <strain evidence="4">KCTC 62575</strain>
    </source>
</reference>
<evidence type="ECO:0000313" key="4">
    <source>
        <dbReference type="Proteomes" id="UP001595455"/>
    </source>
</evidence>
<accession>A0A371YK06</accession>
<sequence>MNIDQEKFDEMFSNFEKISKGRGYFFYKFEYYKHQIERCLRSDDDSEVIFGIYLTQELSEEQQIDLLEPLVDIFIGDIGLSFRVGYIFNSLRKDILINEVKNIISKKKHSYDYVDVNIILNFYKEIDINTSLFFCDVFRELNDSDINECIDDFLEGLEEAKDNR</sequence>
<reference evidence="1" key="4">
    <citation type="submission" date="2024-09" db="EMBL/GenBank/DDBJ databases">
        <authorList>
            <person name="Sun Q."/>
            <person name="Mori K."/>
        </authorList>
    </citation>
    <scope>NUCLEOTIDE SEQUENCE</scope>
    <source>
        <strain evidence="1">KCTC 62575</strain>
    </source>
</reference>
<comment type="caution">
    <text evidence="2">The sequence shown here is derived from an EMBL/GenBank/DDBJ whole genome shotgun (WGS) entry which is preliminary data.</text>
</comment>
<reference evidence="1" key="1">
    <citation type="journal article" date="2014" name="Int. J. Syst. Evol. Microbiol.">
        <title>Complete genome of a new Firmicutes species belonging to the dominant human colonic microbiota ('Ruminococcus bicirculans') reveals two chromosomes and a selective capacity to utilize plant glucans.</title>
        <authorList>
            <consortium name="NISC Comparative Sequencing Program"/>
            <person name="Wegmann U."/>
            <person name="Louis P."/>
            <person name="Goesmann A."/>
            <person name="Henrissat B."/>
            <person name="Duncan S.H."/>
            <person name="Flint H.J."/>
        </authorList>
    </citation>
    <scope>NUCLEOTIDE SEQUENCE</scope>
    <source>
        <strain evidence="1">KCTC 62575</strain>
    </source>
</reference>
<evidence type="ECO:0000313" key="1">
    <source>
        <dbReference type="EMBL" id="MFC2995167.1"/>
    </source>
</evidence>
<reference evidence="2 3" key="2">
    <citation type="submission" date="2018-08" db="EMBL/GenBank/DDBJ databases">
        <title>The draft genome of Acinetobacter sichuanensis strain WCHAc060041.</title>
        <authorList>
            <person name="Qin J."/>
            <person name="Feng Y."/>
            <person name="Zong Z."/>
        </authorList>
    </citation>
    <scope>NUCLEOTIDE SEQUENCE [LARGE SCALE GENOMIC DNA]</scope>
    <source>
        <strain evidence="2 3">WCHAc060041</strain>
    </source>
</reference>
<keyword evidence="4" id="KW-1185">Reference proteome</keyword>
<evidence type="ECO:0000313" key="3">
    <source>
        <dbReference type="Proteomes" id="UP000240957"/>
    </source>
</evidence>
<dbReference type="EMBL" id="PYIX02000055">
    <property type="protein sequence ID" value="RFC81795.1"/>
    <property type="molecule type" value="Genomic_DNA"/>
</dbReference>
<dbReference type="RefSeq" id="WP_107009945.1">
    <property type="nucleotide sequence ID" value="NZ_JBHRSF010000018.1"/>
</dbReference>